<evidence type="ECO:0000256" key="3">
    <source>
        <dbReference type="ARBA" id="ARBA00022679"/>
    </source>
</evidence>
<proteinExistence type="predicted"/>
<evidence type="ECO:0000256" key="1">
    <source>
        <dbReference type="ARBA" id="ARBA00012417"/>
    </source>
</evidence>
<organism evidence="12 13">
    <name type="scientific">Buchnera aphidicola</name>
    <name type="common">Cinara piceae</name>
    <dbReference type="NCBI Taxonomy" id="1660043"/>
    <lineage>
        <taxon>Bacteria</taxon>
        <taxon>Pseudomonadati</taxon>
        <taxon>Pseudomonadota</taxon>
        <taxon>Gammaproteobacteria</taxon>
        <taxon>Enterobacterales</taxon>
        <taxon>Erwiniaceae</taxon>
        <taxon>Buchnera</taxon>
    </lineage>
</organism>
<comment type="catalytic activity">
    <reaction evidence="9">
        <text>DNA(n) + a 2'-deoxyribonucleoside 5'-triphosphate = DNA(n+1) + diphosphate</text>
        <dbReference type="Rhea" id="RHEA:22508"/>
        <dbReference type="Rhea" id="RHEA-COMP:17339"/>
        <dbReference type="Rhea" id="RHEA-COMP:17340"/>
        <dbReference type="ChEBI" id="CHEBI:33019"/>
        <dbReference type="ChEBI" id="CHEBI:61560"/>
        <dbReference type="ChEBI" id="CHEBI:173112"/>
        <dbReference type="EC" id="2.7.7.7"/>
    </reaction>
</comment>
<dbReference type="Gene3D" id="1.20.272.10">
    <property type="match status" value="1"/>
</dbReference>
<evidence type="ECO:0000259" key="11">
    <source>
        <dbReference type="Pfam" id="PF09115"/>
    </source>
</evidence>
<evidence type="ECO:0000313" key="12">
    <source>
        <dbReference type="EMBL" id="VFP88407.1"/>
    </source>
</evidence>
<dbReference type="InterPro" id="IPR050238">
    <property type="entry name" value="DNA_Rep/Repair_Clamp_Loader"/>
</dbReference>
<name>A0A803FTY5_9GAMM</name>
<dbReference type="SUPFAM" id="SSF48019">
    <property type="entry name" value="post-AAA+ oligomerization domain-like"/>
    <property type="match status" value="1"/>
</dbReference>
<protein>
    <recommendedName>
        <fullName evidence="2">DNA polymerase III subunit delta'</fullName>
        <ecNumber evidence="1">2.7.7.7</ecNumber>
    </recommendedName>
</protein>
<evidence type="ECO:0000313" key="13">
    <source>
        <dbReference type="Proteomes" id="UP000294455"/>
    </source>
</evidence>
<dbReference type="GO" id="GO:0003887">
    <property type="term" value="F:DNA-directed DNA polymerase activity"/>
    <property type="evidence" value="ECO:0007669"/>
    <property type="project" value="UniProtKB-KW"/>
</dbReference>
<evidence type="ECO:0000256" key="2">
    <source>
        <dbReference type="ARBA" id="ARBA00014363"/>
    </source>
</evidence>
<dbReference type="OrthoDB" id="9811073at2"/>
<dbReference type="RefSeq" id="WP_154049285.1">
    <property type="nucleotide sequence ID" value="NZ_LR217739.1"/>
</dbReference>
<dbReference type="InterPro" id="IPR008921">
    <property type="entry name" value="DNA_pol3_clamp-load_cplx_C"/>
</dbReference>
<evidence type="ECO:0000256" key="7">
    <source>
        <dbReference type="ARBA" id="ARBA00026073"/>
    </source>
</evidence>
<keyword evidence="5" id="KW-0235">DNA replication</keyword>
<comment type="function">
    <text evidence="8">DNA polymerase III is a complex, multichain enzyme responsible for most of the replicative synthesis in bacteria. This DNA polymerase also exhibits 3' to 5' exonuclease activity.</text>
</comment>
<evidence type="ECO:0000256" key="4">
    <source>
        <dbReference type="ARBA" id="ARBA00022695"/>
    </source>
</evidence>
<evidence type="ECO:0000256" key="5">
    <source>
        <dbReference type="ARBA" id="ARBA00022705"/>
    </source>
</evidence>
<dbReference type="EC" id="2.7.7.7" evidence="1"/>
<keyword evidence="10" id="KW-0472">Membrane</keyword>
<dbReference type="GO" id="GO:0006261">
    <property type="term" value="P:DNA-templated DNA replication"/>
    <property type="evidence" value="ECO:0007669"/>
    <property type="project" value="TreeGrafter"/>
</dbReference>
<dbReference type="Gene3D" id="3.40.50.300">
    <property type="entry name" value="P-loop containing nucleotide triphosphate hydrolases"/>
    <property type="match status" value="1"/>
</dbReference>
<dbReference type="PANTHER" id="PTHR11669:SF8">
    <property type="entry name" value="DNA POLYMERASE III SUBUNIT DELTA"/>
    <property type="match status" value="1"/>
</dbReference>
<gene>
    <name evidence="12" type="primary">holB</name>
    <name evidence="12" type="ORF">BUCIPICE3303_230</name>
</gene>
<dbReference type="InterPro" id="IPR027417">
    <property type="entry name" value="P-loop_NTPase"/>
</dbReference>
<keyword evidence="10" id="KW-1133">Transmembrane helix</keyword>
<evidence type="ECO:0000256" key="8">
    <source>
        <dbReference type="ARBA" id="ARBA00037724"/>
    </source>
</evidence>
<reference evidence="12 13" key="1">
    <citation type="submission" date="2019-02" db="EMBL/GenBank/DDBJ databases">
        <authorList>
            <person name="Manzano-Marin A."/>
            <person name="Manzano-Marin A."/>
        </authorList>
    </citation>
    <scope>NUCLEOTIDE SEQUENCE [LARGE SCALE GENOMIC DNA]</scope>
    <source>
        <strain evidence="12 13">BuCipiceae</strain>
    </source>
</reference>
<accession>A0A803FTY5</accession>
<dbReference type="GO" id="GO:0009360">
    <property type="term" value="C:DNA polymerase III complex"/>
    <property type="evidence" value="ECO:0007669"/>
    <property type="project" value="InterPro"/>
</dbReference>
<keyword evidence="10" id="KW-0812">Transmembrane</keyword>
<keyword evidence="3 12" id="KW-0808">Transferase</keyword>
<evidence type="ECO:0000256" key="10">
    <source>
        <dbReference type="SAM" id="Phobius"/>
    </source>
</evidence>
<keyword evidence="4 12" id="KW-0548">Nucleotidyltransferase</keyword>
<dbReference type="Proteomes" id="UP000294455">
    <property type="component" value="Chromosome"/>
</dbReference>
<feature type="domain" description="DNA polymerase III delta subunit C-terminal" evidence="11">
    <location>
        <begin position="209"/>
        <end position="319"/>
    </location>
</feature>
<dbReference type="AlphaFoldDB" id="A0A803FTY5"/>
<dbReference type="GO" id="GO:0003677">
    <property type="term" value="F:DNA binding"/>
    <property type="evidence" value="ECO:0007669"/>
    <property type="project" value="InterPro"/>
</dbReference>
<dbReference type="InterPro" id="IPR015199">
    <property type="entry name" value="DNA_pol_III_delta_C"/>
</dbReference>
<dbReference type="SUPFAM" id="SSF52540">
    <property type="entry name" value="P-loop containing nucleoside triphosphate hydrolases"/>
    <property type="match status" value="1"/>
</dbReference>
<dbReference type="PANTHER" id="PTHR11669">
    <property type="entry name" value="REPLICATION FACTOR C / DNA POLYMERASE III GAMMA-TAU SUBUNIT"/>
    <property type="match status" value="1"/>
</dbReference>
<dbReference type="Pfam" id="PF13177">
    <property type="entry name" value="DNA_pol3_delta2"/>
    <property type="match status" value="1"/>
</dbReference>
<comment type="subunit">
    <text evidence="7">DNA polymerase III contains a core (composed of alpha, epsilon and theta chains) that associates with a tau subunit. This core dimerizes to form the POLIII' complex. PolIII' associates with the gamma complex (composed of gamma, delta, delta', psi and chi chains) and with the beta chain to form the complete DNA polymerase III complex.</text>
</comment>
<evidence type="ECO:0000256" key="6">
    <source>
        <dbReference type="ARBA" id="ARBA00022932"/>
    </source>
</evidence>
<keyword evidence="6" id="KW-0239">DNA-directed DNA polymerase</keyword>
<dbReference type="EMBL" id="LR217739">
    <property type="protein sequence ID" value="VFP88407.1"/>
    <property type="molecule type" value="Genomic_DNA"/>
</dbReference>
<feature type="transmembrane region" description="Helical" evidence="10">
    <location>
        <begin position="26"/>
        <end position="49"/>
    </location>
</feature>
<sequence>MKNYPWLINQYKKITKKYFNNKLHPIILIQAHIGIGISQLIFNIARWILCLHKKKDNNCNQCLSCILINQKKHPDFYNVDDISKHKYIGINIIRTIIDNIYHSSQQGGAKIVYFSSINKLTIEANNALLKVIEEPPKNTIFFLNTTNINKVINTIKSRSTIYYIAPPKEKDNLLWLKERNKIYNSIQLLTALRINNNAPIITHKFLNSNELKKRNIFMIAIYQYMVNKKHIDLLTIILNYSKKKIITWICYIILDAIKYLTCKKYKIQNLDQLKLIIKIAKINNFNILITHLISWIQCKKILSYSYNIDKKLILTEQIFLLMTEILNNNNI</sequence>
<evidence type="ECO:0000256" key="9">
    <source>
        <dbReference type="ARBA" id="ARBA00049244"/>
    </source>
</evidence>
<dbReference type="Pfam" id="PF09115">
    <property type="entry name" value="DNApol3-delta_C"/>
    <property type="match status" value="1"/>
</dbReference>